<dbReference type="GO" id="GO:0005886">
    <property type="term" value="C:plasma membrane"/>
    <property type="evidence" value="ECO:0007669"/>
    <property type="project" value="TreeGrafter"/>
</dbReference>
<feature type="transmembrane region" description="Helical" evidence="5">
    <location>
        <begin position="401"/>
        <end position="421"/>
    </location>
</feature>
<proteinExistence type="predicted"/>
<protein>
    <submittedName>
        <fullName evidence="6">Di-and tricarboxylate transporter</fullName>
    </submittedName>
</protein>
<comment type="subcellular location">
    <subcellularLocation>
        <location evidence="1">Membrane</location>
        <topology evidence="1">Multi-pass membrane protein</topology>
    </subcellularLocation>
</comment>
<accession>A0A401XJK4</accession>
<dbReference type="EMBL" id="BHZE01000004">
    <property type="protein sequence ID" value="GCD77192.1"/>
    <property type="molecule type" value="Genomic_DNA"/>
</dbReference>
<dbReference type="InterPro" id="IPR001898">
    <property type="entry name" value="SLC13A/DASS"/>
</dbReference>
<feature type="transmembrane region" description="Helical" evidence="5">
    <location>
        <begin position="9"/>
        <end position="26"/>
    </location>
</feature>
<dbReference type="CDD" id="cd01115">
    <property type="entry name" value="SLC13_permease"/>
    <property type="match status" value="1"/>
</dbReference>
<feature type="transmembrane region" description="Helical" evidence="5">
    <location>
        <begin position="38"/>
        <end position="56"/>
    </location>
</feature>
<dbReference type="GO" id="GO:0008514">
    <property type="term" value="F:organic anion transmembrane transporter activity"/>
    <property type="evidence" value="ECO:0007669"/>
    <property type="project" value="UniProtKB-ARBA"/>
</dbReference>
<feature type="transmembrane region" description="Helical" evidence="5">
    <location>
        <begin position="168"/>
        <end position="191"/>
    </location>
</feature>
<keyword evidence="2 5" id="KW-0812">Transmembrane</keyword>
<dbReference type="PANTHER" id="PTHR10283:SF82">
    <property type="entry name" value="SOLUTE CARRIER FAMILY 13 MEMBER 2"/>
    <property type="match status" value="1"/>
</dbReference>
<dbReference type="GO" id="GO:1905039">
    <property type="term" value="P:carboxylic acid transmembrane transport"/>
    <property type="evidence" value="ECO:0007669"/>
    <property type="project" value="UniProtKB-ARBA"/>
</dbReference>
<feature type="transmembrane region" description="Helical" evidence="5">
    <location>
        <begin position="222"/>
        <end position="240"/>
    </location>
</feature>
<evidence type="ECO:0000313" key="6">
    <source>
        <dbReference type="EMBL" id="GCD77192.1"/>
    </source>
</evidence>
<feature type="transmembrane region" description="Helical" evidence="5">
    <location>
        <begin position="319"/>
        <end position="339"/>
    </location>
</feature>
<dbReference type="PANTHER" id="PTHR10283">
    <property type="entry name" value="SOLUTE CARRIER FAMILY 13 MEMBER"/>
    <property type="match status" value="1"/>
</dbReference>
<dbReference type="NCBIfam" id="TIGR00785">
    <property type="entry name" value="dass"/>
    <property type="match status" value="1"/>
</dbReference>
<gene>
    <name evidence="6" type="ORF">JCM31826_06740</name>
</gene>
<dbReference type="AlphaFoldDB" id="A0A401XJK4"/>
<name>A0A401XJK4_9FLAO</name>
<evidence type="ECO:0000256" key="2">
    <source>
        <dbReference type="ARBA" id="ARBA00022692"/>
    </source>
</evidence>
<dbReference type="Proteomes" id="UP000286715">
    <property type="component" value="Unassembled WGS sequence"/>
</dbReference>
<evidence type="ECO:0000256" key="5">
    <source>
        <dbReference type="SAM" id="Phobius"/>
    </source>
</evidence>
<feature type="transmembrane region" description="Helical" evidence="5">
    <location>
        <begin position="129"/>
        <end position="148"/>
    </location>
</feature>
<feature type="transmembrane region" description="Helical" evidence="5">
    <location>
        <begin position="101"/>
        <end position="117"/>
    </location>
</feature>
<sequence length="422" mass="46800">MLIWWTNQVVHYSVTALLPIVVLPLFEVASLKEVTTNYSNPVIYLFFGGFLLALAVEKWDIHKRLALWLLLNFNKNLPSVFMAITISSYFLSMWMSNTATAIMMLPLATALVTTIRSQIPIADRDVEKMFLTIAFSANIGGIATIIGTPPNLVFSGFLNETFHQSIRFIDWFIVGFPISVLLLLLLFIVLVPKDKKLFQEDIRERIRAEYRRLPKMSSAQKRVLIVFSIVALLWFTAPFIEVAVLNDTSIAMAGAVVLFMLPSGQESSPRLLEWQDTKDLSWGILLLFGAGLTMASMFEKTGLSAMISDFFKQSGSSKVLLAVLIVAFTVFSTEFMSNVALTGLMMPAVAALASGDIHVFFYTGMSVAMASSCAFMLPIATPPNAVAFGSGQIRMMTMMRLGLLLNAVSILLFSVLLYLFVK</sequence>
<evidence type="ECO:0000256" key="3">
    <source>
        <dbReference type="ARBA" id="ARBA00022989"/>
    </source>
</evidence>
<keyword evidence="7" id="KW-1185">Reference proteome</keyword>
<keyword evidence="4 5" id="KW-0472">Membrane</keyword>
<keyword evidence="3 5" id="KW-1133">Transmembrane helix</keyword>
<organism evidence="6 7">
    <name type="scientific">Thermaurantimonas aggregans</name>
    <dbReference type="NCBI Taxonomy" id="2173829"/>
    <lineage>
        <taxon>Bacteria</taxon>
        <taxon>Pseudomonadati</taxon>
        <taxon>Bacteroidota</taxon>
        <taxon>Flavobacteriia</taxon>
        <taxon>Flavobacteriales</taxon>
        <taxon>Schleiferiaceae</taxon>
        <taxon>Thermaurantimonas</taxon>
    </lineage>
</organism>
<feature type="transmembrane region" description="Helical" evidence="5">
    <location>
        <begin position="359"/>
        <end position="380"/>
    </location>
</feature>
<reference evidence="6 7" key="1">
    <citation type="submission" date="2018-11" db="EMBL/GenBank/DDBJ databases">
        <title>Schleiferia aggregans sp. nov., a moderately thermophilic heterotrophic bacterium isolated from microbial mats at a terrestrial hot spring.</title>
        <authorList>
            <person name="Iino T."/>
            <person name="Ohkuma M."/>
            <person name="Haruta S."/>
        </authorList>
    </citation>
    <scope>NUCLEOTIDE SEQUENCE [LARGE SCALE GENOMIC DNA]</scope>
    <source>
        <strain evidence="6 7">LA</strain>
    </source>
</reference>
<dbReference type="Pfam" id="PF00939">
    <property type="entry name" value="Na_sulph_symp"/>
    <property type="match status" value="1"/>
</dbReference>
<evidence type="ECO:0000256" key="1">
    <source>
        <dbReference type="ARBA" id="ARBA00004141"/>
    </source>
</evidence>
<evidence type="ECO:0000256" key="4">
    <source>
        <dbReference type="ARBA" id="ARBA00023136"/>
    </source>
</evidence>
<evidence type="ECO:0000313" key="7">
    <source>
        <dbReference type="Proteomes" id="UP000286715"/>
    </source>
</evidence>
<comment type="caution">
    <text evidence="6">The sequence shown here is derived from an EMBL/GenBank/DDBJ whole genome shotgun (WGS) entry which is preliminary data.</text>
</comment>
<feature type="transmembrane region" description="Helical" evidence="5">
    <location>
        <begin position="280"/>
        <end position="298"/>
    </location>
</feature>